<organism evidence="1">
    <name type="scientific">marine sediment metagenome</name>
    <dbReference type="NCBI Taxonomy" id="412755"/>
    <lineage>
        <taxon>unclassified sequences</taxon>
        <taxon>metagenomes</taxon>
        <taxon>ecological metagenomes</taxon>
    </lineage>
</organism>
<evidence type="ECO:0000313" key="1">
    <source>
        <dbReference type="EMBL" id="KKM26532.1"/>
    </source>
</evidence>
<accession>A0A0F9IGB7</accession>
<comment type="caution">
    <text evidence="1">The sequence shown here is derived from an EMBL/GenBank/DDBJ whole genome shotgun (WGS) entry which is preliminary data.</text>
</comment>
<proteinExistence type="predicted"/>
<gene>
    <name evidence="1" type="ORF">LCGC14_1583910</name>
</gene>
<name>A0A0F9IGB7_9ZZZZ</name>
<dbReference type="AlphaFoldDB" id="A0A0F9IGB7"/>
<dbReference type="EMBL" id="LAZR01012496">
    <property type="protein sequence ID" value="KKM26532.1"/>
    <property type="molecule type" value="Genomic_DNA"/>
</dbReference>
<reference evidence="1" key="1">
    <citation type="journal article" date="2015" name="Nature">
        <title>Complex archaea that bridge the gap between prokaryotes and eukaryotes.</title>
        <authorList>
            <person name="Spang A."/>
            <person name="Saw J.H."/>
            <person name="Jorgensen S.L."/>
            <person name="Zaremba-Niedzwiedzka K."/>
            <person name="Martijn J."/>
            <person name="Lind A.E."/>
            <person name="van Eijk R."/>
            <person name="Schleper C."/>
            <person name="Guy L."/>
            <person name="Ettema T.J."/>
        </authorList>
    </citation>
    <scope>NUCLEOTIDE SEQUENCE</scope>
</reference>
<protein>
    <submittedName>
        <fullName evidence="1">Uncharacterized protein</fullName>
    </submittedName>
</protein>
<sequence length="59" mass="6882">MWSEAQLSRELKRVGYLVQNKGKTDEELFPLARVNLMVKELKDFPLFTDPAEQEVAEDK</sequence>
<feature type="non-terminal residue" evidence="1">
    <location>
        <position position="59"/>
    </location>
</feature>